<organism evidence="1 2">
    <name type="scientific">Choristoneura fumiferana</name>
    <name type="common">Spruce budworm moth</name>
    <name type="synonym">Archips fumiferana</name>
    <dbReference type="NCBI Taxonomy" id="7141"/>
    <lineage>
        <taxon>Eukaryota</taxon>
        <taxon>Metazoa</taxon>
        <taxon>Ecdysozoa</taxon>
        <taxon>Arthropoda</taxon>
        <taxon>Hexapoda</taxon>
        <taxon>Insecta</taxon>
        <taxon>Pterygota</taxon>
        <taxon>Neoptera</taxon>
        <taxon>Endopterygota</taxon>
        <taxon>Lepidoptera</taxon>
        <taxon>Glossata</taxon>
        <taxon>Ditrysia</taxon>
        <taxon>Tortricoidea</taxon>
        <taxon>Tortricidae</taxon>
        <taxon>Tortricinae</taxon>
        <taxon>Choristoneura</taxon>
    </lineage>
</organism>
<accession>A0ACC0KI10</accession>
<name>A0ACC0KI10_CHOFU</name>
<gene>
    <name evidence="1" type="ORF">MSG28_004079</name>
</gene>
<proteinExistence type="predicted"/>
<comment type="caution">
    <text evidence="1">The sequence shown here is derived from an EMBL/GenBank/DDBJ whole genome shotgun (WGS) entry which is preliminary data.</text>
</comment>
<dbReference type="EMBL" id="CM046106">
    <property type="protein sequence ID" value="KAI8435870.1"/>
    <property type="molecule type" value="Genomic_DNA"/>
</dbReference>
<keyword evidence="2" id="KW-1185">Reference proteome</keyword>
<reference evidence="1 2" key="1">
    <citation type="journal article" date="2022" name="Genome Biol. Evol.">
        <title>The Spruce Budworm Genome: Reconstructing the Evolutionary History of Antifreeze Proteins.</title>
        <authorList>
            <person name="Beliveau C."/>
            <person name="Gagne P."/>
            <person name="Picq S."/>
            <person name="Vernygora O."/>
            <person name="Keeling C.I."/>
            <person name="Pinkney K."/>
            <person name="Doucet D."/>
            <person name="Wen F."/>
            <person name="Johnston J.S."/>
            <person name="Maaroufi H."/>
            <person name="Boyle B."/>
            <person name="Laroche J."/>
            <person name="Dewar K."/>
            <person name="Juretic N."/>
            <person name="Blackburn G."/>
            <person name="Nisole A."/>
            <person name="Brunet B."/>
            <person name="Brandao M."/>
            <person name="Lumley L."/>
            <person name="Duan J."/>
            <person name="Quan G."/>
            <person name="Lucarotti C.J."/>
            <person name="Roe A.D."/>
            <person name="Sperling F.A.H."/>
            <person name="Levesque R.C."/>
            <person name="Cusson M."/>
        </authorList>
    </citation>
    <scope>NUCLEOTIDE SEQUENCE [LARGE SCALE GENOMIC DNA]</scope>
    <source>
        <strain evidence="1">Glfc:IPQL:Cfum</strain>
    </source>
</reference>
<evidence type="ECO:0000313" key="1">
    <source>
        <dbReference type="EMBL" id="KAI8435870.1"/>
    </source>
</evidence>
<protein>
    <submittedName>
        <fullName evidence="1">Uncharacterized protein</fullName>
    </submittedName>
</protein>
<evidence type="ECO:0000313" key="2">
    <source>
        <dbReference type="Proteomes" id="UP001064048"/>
    </source>
</evidence>
<sequence>MERALMSQVNAVRGVRARVDTRPLALLYLHNRLKLRISHNFLPCLLQRLAGSGMISGDAIGINGFVLIKKDPTCESYFGILFIFLRVRCGAAEREVTAAPSHFAAHISLEPVTAALTARLSPPHFTGRPPPDIMWNQMRVRDKRGTDWAAGRDLARSNSRRGASQPVSTNSGIAWRTPRGFISAEISGVFTLHARGTVTPDIRRSGIRMKCTLKDFKGNTHRKRARVGSCPPREPRGSLYLHRERVGPATGPQRL</sequence>
<dbReference type="Proteomes" id="UP001064048">
    <property type="component" value="Chromosome 6"/>
</dbReference>